<accession>A0A3B0USI5</accession>
<keyword evidence="1" id="KW-0732">Signal</keyword>
<dbReference type="PANTHER" id="PTHR35936">
    <property type="entry name" value="MEMBRANE-BOUND LYTIC MUREIN TRANSGLYCOSYLASE F"/>
    <property type="match status" value="1"/>
</dbReference>
<keyword evidence="3" id="KW-0808">Transferase</keyword>
<dbReference type="Gene3D" id="3.40.190.10">
    <property type="entry name" value="Periplasmic binding protein-like II"/>
    <property type="match status" value="2"/>
</dbReference>
<protein>
    <submittedName>
        <fullName evidence="3">Serine/threonine protein kinases</fullName>
    </submittedName>
</protein>
<gene>
    <name evidence="3" type="ORF">MNBD_BACTEROID06-1333</name>
</gene>
<dbReference type="EMBL" id="UOES01000268">
    <property type="protein sequence ID" value="VAW27599.1"/>
    <property type="molecule type" value="Genomic_DNA"/>
</dbReference>
<dbReference type="PANTHER" id="PTHR35936:SF19">
    <property type="entry name" value="AMINO-ACID-BINDING PROTEIN YXEM-RELATED"/>
    <property type="match status" value="1"/>
</dbReference>
<dbReference type="InterPro" id="IPR001638">
    <property type="entry name" value="Solute-binding_3/MltF_N"/>
</dbReference>
<feature type="domain" description="Solute-binding protein family 3/N-terminal" evidence="2">
    <location>
        <begin position="39"/>
        <end position="277"/>
    </location>
</feature>
<dbReference type="SMART" id="SM00062">
    <property type="entry name" value="PBPb"/>
    <property type="match status" value="1"/>
</dbReference>
<keyword evidence="3" id="KW-0723">Serine/threonine-protein kinase</keyword>
<dbReference type="AlphaFoldDB" id="A0A3B0USI5"/>
<dbReference type="GO" id="GO:0004674">
    <property type="term" value="F:protein serine/threonine kinase activity"/>
    <property type="evidence" value="ECO:0007669"/>
    <property type="project" value="UniProtKB-KW"/>
</dbReference>
<dbReference type="Pfam" id="PF00497">
    <property type="entry name" value="SBP_bac_3"/>
    <property type="match status" value="1"/>
</dbReference>
<evidence type="ECO:0000259" key="2">
    <source>
        <dbReference type="SMART" id="SM00062"/>
    </source>
</evidence>
<dbReference type="SUPFAM" id="SSF53850">
    <property type="entry name" value="Periplasmic binding protein-like II"/>
    <property type="match status" value="1"/>
</dbReference>
<reference evidence="3" key="1">
    <citation type="submission" date="2018-06" db="EMBL/GenBank/DDBJ databases">
        <authorList>
            <person name="Zhirakovskaya E."/>
        </authorList>
    </citation>
    <scope>NUCLEOTIDE SEQUENCE</scope>
</reference>
<evidence type="ECO:0000256" key="1">
    <source>
        <dbReference type="ARBA" id="ARBA00022729"/>
    </source>
</evidence>
<organism evidence="3">
    <name type="scientific">hydrothermal vent metagenome</name>
    <dbReference type="NCBI Taxonomy" id="652676"/>
    <lineage>
        <taxon>unclassified sequences</taxon>
        <taxon>metagenomes</taxon>
        <taxon>ecological metagenomes</taxon>
    </lineage>
</organism>
<name>A0A3B0USI5_9ZZZZ</name>
<proteinExistence type="predicted"/>
<evidence type="ECO:0000313" key="3">
    <source>
        <dbReference type="EMBL" id="VAW27599.1"/>
    </source>
</evidence>
<keyword evidence="3" id="KW-0418">Kinase</keyword>
<sequence>MKNRILKFSLAITLLIGSISVNAQLKGDSFETAKVSKKANVVYTFSKTPGFIYSTSGGSYAGICVDIMSKFEQYIKAKYGITVSAKYQLASDDNFTRMLASVKSGKGGVFGLGNITITNSRKKMYNFSPPFINNISLLVTNKSVTTLTKMEDMATVFKGMTAYTVKGSTNEIEFYRWKKAYFPEMKIAYVGSFSDAVNKVAADSKTFTNVDFTYYLDAVKAKRSVKRHVAGSSNSEEFGIIMPKSNDWAPVLADFFNSGFIGGDEYKTIIRKHLGESAIKLLESVK</sequence>